<feature type="non-terminal residue" evidence="1">
    <location>
        <position position="1"/>
    </location>
</feature>
<gene>
    <name evidence="1" type="ORF">AFUS01_LOCUS20093</name>
</gene>
<dbReference type="AlphaFoldDB" id="A0A8J2KAA2"/>
<organism evidence="1 2">
    <name type="scientific">Allacma fusca</name>
    <dbReference type="NCBI Taxonomy" id="39272"/>
    <lineage>
        <taxon>Eukaryota</taxon>
        <taxon>Metazoa</taxon>
        <taxon>Ecdysozoa</taxon>
        <taxon>Arthropoda</taxon>
        <taxon>Hexapoda</taxon>
        <taxon>Collembola</taxon>
        <taxon>Symphypleona</taxon>
        <taxon>Sminthuridae</taxon>
        <taxon>Allacma</taxon>
    </lineage>
</organism>
<proteinExistence type="predicted"/>
<reference evidence="1" key="1">
    <citation type="submission" date="2021-06" db="EMBL/GenBank/DDBJ databases">
        <authorList>
            <person name="Hodson N. C."/>
            <person name="Mongue J. A."/>
            <person name="Jaron S. K."/>
        </authorList>
    </citation>
    <scope>NUCLEOTIDE SEQUENCE</scope>
</reference>
<accession>A0A8J2KAA2</accession>
<evidence type="ECO:0000313" key="1">
    <source>
        <dbReference type="EMBL" id="CAG7731506.1"/>
    </source>
</evidence>
<evidence type="ECO:0000313" key="2">
    <source>
        <dbReference type="Proteomes" id="UP000708208"/>
    </source>
</evidence>
<comment type="caution">
    <text evidence="1">The sequence shown here is derived from an EMBL/GenBank/DDBJ whole genome shotgun (WGS) entry which is preliminary data.</text>
</comment>
<dbReference type="EMBL" id="CAJVCH010214063">
    <property type="protein sequence ID" value="CAG7731506.1"/>
    <property type="molecule type" value="Genomic_DNA"/>
</dbReference>
<keyword evidence="2" id="KW-1185">Reference proteome</keyword>
<sequence>MIDFDIVARLAWNRYHR</sequence>
<dbReference type="Proteomes" id="UP000708208">
    <property type="component" value="Unassembled WGS sequence"/>
</dbReference>
<name>A0A8J2KAA2_9HEXA</name>
<protein>
    <submittedName>
        <fullName evidence="1">Uncharacterized protein</fullName>
    </submittedName>
</protein>